<gene>
    <name evidence="2" type="ORF">B0T46_24605</name>
</gene>
<proteinExistence type="predicted"/>
<dbReference type="Proteomes" id="UP000188836">
    <property type="component" value="Unassembled WGS sequence"/>
</dbReference>
<dbReference type="RefSeq" id="WP_077121560.1">
    <property type="nucleotide sequence ID" value="NZ_LOKT01000025.1"/>
</dbReference>
<evidence type="ECO:0000256" key="1">
    <source>
        <dbReference type="SAM" id="SignalP"/>
    </source>
</evidence>
<protein>
    <submittedName>
        <fullName evidence="2">Uncharacterized protein</fullName>
    </submittedName>
</protein>
<evidence type="ECO:0000313" key="2">
    <source>
        <dbReference type="EMBL" id="ONM46169.1"/>
    </source>
</evidence>
<dbReference type="OrthoDB" id="4556617at2"/>
<name>A0A1V2T9I3_9NOCA</name>
<evidence type="ECO:0000313" key="3">
    <source>
        <dbReference type="Proteomes" id="UP000188836"/>
    </source>
</evidence>
<dbReference type="Pfam" id="PF12779">
    <property type="entry name" value="WXXGXW"/>
    <property type="match status" value="1"/>
</dbReference>
<dbReference type="EMBL" id="MUMY01000030">
    <property type="protein sequence ID" value="ONM46169.1"/>
    <property type="molecule type" value="Genomic_DNA"/>
</dbReference>
<reference evidence="2 3" key="1">
    <citation type="journal article" date="2016" name="Antonie Van Leeuwenhoek">
        <title>Nocardia donostiensis sp. nov., isolated from human respiratory specimens.</title>
        <authorList>
            <person name="Ercibengoa M."/>
            <person name="Bell M."/>
            <person name="Marimon J.M."/>
            <person name="Humrighouse B."/>
            <person name="Klenk H.P."/>
            <person name="Potter G."/>
            <person name="Perez-Trallero E."/>
        </authorList>
    </citation>
    <scope>NUCLEOTIDE SEQUENCE [LARGE SCALE GENOMIC DNA]</scope>
    <source>
        <strain evidence="2 3">X1655</strain>
    </source>
</reference>
<feature type="signal peptide" evidence="1">
    <location>
        <begin position="1"/>
        <end position="25"/>
    </location>
</feature>
<accession>A0A1V2T9I3</accession>
<dbReference type="PROSITE" id="PS51318">
    <property type="entry name" value="TAT"/>
    <property type="match status" value="1"/>
</dbReference>
<feature type="chain" id="PRO_5039605654" evidence="1">
    <location>
        <begin position="26"/>
        <end position="150"/>
    </location>
</feature>
<organism evidence="2 3">
    <name type="scientific">Nocardia donostiensis</name>
    <dbReference type="NCBI Taxonomy" id="1538463"/>
    <lineage>
        <taxon>Bacteria</taxon>
        <taxon>Bacillati</taxon>
        <taxon>Actinomycetota</taxon>
        <taxon>Actinomycetes</taxon>
        <taxon>Mycobacteriales</taxon>
        <taxon>Nocardiaceae</taxon>
        <taxon>Nocardia</taxon>
    </lineage>
</organism>
<dbReference type="AlphaFoldDB" id="A0A1V2T9I3"/>
<keyword evidence="1" id="KW-0732">Signal</keyword>
<comment type="caution">
    <text evidence="2">The sequence shown here is derived from an EMBL/GenBank/DDBJ whole genome shotgun (WGS) entry which is preliminary data.</text>
</comment>
<keyword evidence="3" id="KW-1185">Reference proteome</keyword>
<dbReference type="InterPro" id="IPR006311">
    <property type="entry name" value="TAT_signal"/>
</dbReference>
<dbReference type="InterPro" id="IPR024447">
    <property type="entry name" value="YXWGXW_rpt"/>
</dbReference>
<sequence>MTSSKISLVLPAGAAVAAAALTATAAPAAAAADGGEFATVYALAHGTCIAQVQPSVQGDAYPEHALFTLSTIMFGTRQCTLPVTLTWRNLDTGQTGSITRTAYGPGHWVNDGRSSVFRPGIGRFVATVLVGASHTPEPGTVEFTVSKYTG</sequence>